<sequence length="352" mass="38179">MGLGASLLTYFAIDLGIQVAGWAYSYWQQTDKFYDLTGSLTYLTLAGLSLSRSAASPHQLLLSGMVALWAARLGSFLFARVLHAGKDDRLDRIKSQPGTFLLYWTVQAVWVFVVSLPMLLLNASPAAPLGPVAYLGAGIWAAGFAVEAVADHQKDRFRRDPSNKGKWIDSGLWRYSRHPNYFGEITLWTGAALCAASALQPLPAAACFLSPLLSYHLTINVSGVSPGICAALPKVARTESGALNADGSADGGEGRPQAVGRRPRVSSVPARHKRRHPLAPQAQRQLKRGTHTGRGPYVPVVRPSKSLYLPIAAAEEARQTYCTQKVRAACLHFMICSQLCIRSSHLTAREVQ</sequence>
<dbReference type="PANTHER" id="PTHR32251:SF17">
    <property type="entry name" value="STEROID 5-ALPHA REDUCTASE C-TERMINAL DOMAIN-CONTAINING PROTEIN"/>
    <property type="match status" value="1"/>
</dbReference>
<evidence type="ECO:0000313" key="3">
    <source>
        <dbReference type="EMBL" id="GAQ85856.1"/>
    </source>
</evidence>
<keyword evidence="2" id="KW-0472">Membrane</keyword>
<dbReference type="AlphaFoldDB" id="A0A1Y1IAY4"/>
<evidence type="ECO:0000313" key="4">
    <source>
        <dbReference type="Proteomes" id="UP000054558"/>
    </source>
</evidence>
<evidence type="ECO:0000256" key="1">
    <source>
        <dbReference type="SAM" id="MobiDB-lite"/>
    </source>
</evidence>
<dbReference type="OMA" id="QANEKFY"/>
<dbReference type="Proteomes" id="UP000054558">
    <property type="component" value="Unassembled WGS sequence"/>
</dbReference>
<organism evidence="3 4">
    <name type="scientific">Klebsormidium nitens</name>
    <name type="common">Green alga</name>
    <name type="synonym">Ulothrix nitens</name>
    <dbReference type="NCBI Taxonomy" id="105231"/>
    <lineage>
        <taxon>Eukaryota</taxon>
        <taxon>Viridiplantae</taxon>
        <taxon>Streptophyta</taxon>
        <taxon>Klebsormidiophyceae</taxon>
        <taxon>Klebsormidiales</taxon>
        <taxon>Klebsormidiaceae</taxon>
        <taxon>Klebsormidium</taxon>
    </lineage>
</organism>
<feature type="transmembrane region" description="Helical" evidence="2">
    <location>
        <begin position="7"/>
        <end position="27"/>
    </location>
</feature>
<protein>
    <submittedName>
        <fullName evidence="3">Uncharacterized protein</fullName>
    </submittedName>
</protein>
<keyword evidence="4" id="KW-1185">Reference proteome</keyword>
<accession>A0A1Y1IAY4</accession>
<name>A0A1Y1IAY4_KLENI</name>
<dbReference type="Pfam" id="PF06966">
    <property type="entry name" value="DUF1295"/>
    <property type="match status" value="1"/>
</dbReference>
<proteinExistence type="predicted"/>
<reference evidence="3 4" key="1">
    <citation type="journal article" date="2014" name="Nat. Commun.">
        <title>Klebsormidium flaccidum genome reveals primary factors for plant terrestrial adaptation.</title>
        <authorList>
            <person name="Hori K."/>
            <person name="Maruyama F."/>
            <person name="Fujisawa T."/>
            <person name="Togashi T."/>
            <person name="Yamamoto N."/>
            <person name="Seo M."/>
            <person name="Sato S."/>
            <person name="Yamada T."/>
            <person name="Mori H."/>
            <person name="Tajima N."/>
            <person name="Moriyama T."/>
            <person name="Ikeuchi M."/>
            <person name="Watanabe M."/>
            <person name="Wada H."/>
            <person name="Kobayashi K."/>
            <person name="Saito M."/>
            <person name="Masuda T."/>
            <person name="Sasaki-Sekimoto Y."/>
            <person name="Mashiguchi K."/>
            <person name="Awai K."/>
            <person name="Shimojima M."/>
            <person name="Masuda S."/>
            <person name="Iwai M."/>
            <person name="Nobusawa T."/>
            <person name="Narise T."/>
            <person name="Kondo S."/>
            <person name="Saito H."/>
            <person name="Sato R."/>
            <person name="Murakawa M."/>
            <person name="Ihara Y."/>
            <person name="Oshima-Yamada Y."/>
            <person name="Ohtaka K."/>
            <person name="Satoh M."/>
            <person name="Sonobe K."/>
            <person name="Ishii M."/>
            <person name="Ohtani R."/>
            <person name="Kanamori-Sato M."/>
            <person name="Honoki R."/>
            <person name="Miyazaki D."/>
            <person name="Mochizuki H."/>
            <person name="Umetsu J."/>
            <person name="Higashi K."/>
            <person name="Shibata D."/>
            <person name="Kamiya Y."/>
            <person name="Sato N."/>
            <person name="Nakamura Y."/>
            <person name="Tabata S."/>
            <person name="Ida S."/>
            <person name="Kurokawa K."/>
            <person name="Ohta H."/>
        </authorList>
    </citation>
    <scope>NUCLEOTIDE SEQUENCE [LARGE SCALE GENOMIC DNA]</scope>
    <source>
        <strain evidence="3 4">NIES-2285</strain>
    </source>
</reference>
<feature type="transmembrane region" description="Helical" evidence="2">
    <location>
        <begin position="132"/>
        <end position="150"/>
    </location>
</feature>
<dbReference type="PANTHER" id="PTHR32251">
    <property type="entry name" value="3-OXO-5-ALPHA-STEROID 4-DEHYDROGENASE"/>
    <property type="match status" value="1"/>
</dbReference>
<gene>
    <name evidence="3" type="ORF">KFL_002580050</name>
</gene>
<feature type="transmembrane region" description="Helical" evidence="2">
    <location>
        <begin position="100"/>
        <end position="120"/>
    </location>
</feature>
<feature type="transmembrane region" description="Helical" evidence="2">
    <location>
        <begin position="60"/>
        <end position="79"/>
    </location>
</feature>
<dbReference type="PROSITE" id="PS50244">
    <property type="entry name" value="S5A_REDUCTASE"/>
    <property type="match status" value="1"/>
</dbReference>
<keyword evidence="2" id="KW-1133">Transmembrane helix</keyword>
<dbReference type="OrthoDB" id="67965at2759"/>
<evidence type="ECO:0000256" key="2">
    <source>
        <dbReference type="SAM" id="Phobius"/>
    </source>
</evidence>
<dbReference type="EMBL" id="DF237207">
    <property type="protein sequence ID" value="GAQ85856.1"/>
    <property type="molecule type" value="Genomic_DNA"/>
</dbReference>
<feature type="region of interest" description="Disordered" evidence="1">
    <location>
        <begin position="242"/>
        <end position="297"/>
    </location>
</feature>
<keyword evidence="2" id="KW-0812">Transmembrane</keyword>
<dbReference type="InterPro" id="IPR010721">
    <property type="entry name" value="UstE-like"/>
</dbReference>
<dbReference type="GO" id="GO:0016020">
    <property type="term" value="C:membrane"/>
    <property type="evidence" value="ECO:0000318"/>
    <property type="project" value="GO_Central"/>
</dbReference>
<dbReference type="Gene3D" id="1.20.120.1630">
    <property type="match status" value="1"/>
</dbReference>